<feature type="transmembrane region" description="Helical" evidence="2">
    <location>
        <begin position="118"/>
        <end position="141"/>
    </location>
</feature>
<feature type="chain" id="PRO_5032274904" evidence="3">
    <location>
        <begin position="27"/>
        <end position="323"/>
    </location>
</feature>
<feature type="signal peptide" evidence="3">
    <location>
        <begin position="1"/>
        <end position="26"/>
    </location>
</feature>
<reference evidence="5 6" key="1">
    <citation type="submission" date="2019-05" db="EMBL/GenBank/DDBJ databases">
        <authorList>
            <person name="Farhan Ul Haque M."/>
        </authorList>
    </citation>
    <scope>NUCLEOTIDE SEQUENCE [LARGE SCALE GENOMIC DNA]</scope>
    <source>
        <strain evidence="5">2</strain>
    </source>
</reference>
<keyword evidence="6" id="KW-1185">Reference proteome</keyword>
<gene>
    <name evidence="5" type="ORF">MPC4_180082</name>
</gene>
<evidence type="ECO:0000259" key="4">
    <source>
        <dbReference type="SMART" id="SM00978"/>
    </source>
</evidence>
<keyword evidence="2" id="KW-0472">Membrane</keyword>
<sequence>MAIRHKTLILTFALMLAAGFSADAFARAGSGGSFGSRGSRTFGAPSSTMTAPNGASPFSRSMTSPNQGIFRPGFGASGARGGFFSGGFGRGLLGGLLGAGLIGMLFGHGFGGGLGGGMSFIGLLLQLALLFFLFKFVMSFLRNRTPAMQGSSYDRSPAPGAAPFGGNAQGAGGYGGFAGSASQGSKLDVGPADFSAFEQRLGAVQKAYSDEDMTALRSMTTPEMASYFAEELAESARKGLVNKLSNVAFLQGDLSEAWREAGGDYASVAMRYSLNDAMLDRTTGRVVSGDLATPQEATEIWTFTRFPGGSANDWKLSGIQQAT</sequence>
<dbReference type="EMBL" id="CABFMQ020000074">
    <property type="protein sequence ID" value="VTZ49676.1"/>
    <property type="molecule type" value="Genomic_DNA"/>
</dbReference>
<dbReference type="Gene3D" id="3.10.450.240">
    <property type="match status" value="1"/>
</dbReference>
<dbReference type="Proteomes" id="UP000485880">
    <property type="component" value="Unassembled WGS sequence"/>
</dbReference>
<dbReference type="SMART" id="SM00978">
    <property type="entry name" value="Tim44"/>
    <property type="match status" value="1"/>
</dbReference>
<name>A0A8B6M4F5_METTU</name>
<feature type="region of interest" description="Disordered" evidence="1">
    <location>
        <begin position="42"/>
        <end position="62"/>
    </location>
</feature>
<dbReference type="PANTHER" id="PTHR41542:SF1">
    <property type="entry name" value="BLL5807 PROTEIN"/>
    <property type="match status" value="1"/>
</dbReference>
<dbReference type="AlphaFoldDB" id="A0A8B6M4F5"/>
<comment type="caution">
    <text evidence="5">The sequence shown here is derived from an EMBL/GenBank/DDBJ whole genome shotgun (WGS) entry which is preliminary data.</text>
</comment>
<feature type="domain" description="Tim44-like" evidence="4">
    <location>
        <begin position="177"/>
        <end position="321"/>
    </location>
</feature>
<feature type="transmembrane region" description="Helical" evidence="2">
    <location>
        <begin position="87"/>
        <end position="106"/>
    </location>
</feature>
<keyword evidence="3" id="KW-0732">Signal</keyword>
<dbReference type="SUPFAM" id="SSF54427">
    <property type="entry name" value="NTF2-like"/>
    <property type="match status" value="1"/>
</dbReference>
<dbReference type="InterPro" id="IPR007379">
    <property type="entry name" value="Tim44-like_dom"/>
</dbReference>
<dbReference type="PANTHER" id="PTHR41542">
    <property type="entry name" value="BLL5807 PROTEIN"/>
    <property type="match status" value="1"/>
</dbReference>
<evidence type="ECO:0000256" key="1">
    <source>
        <dbReference type="SAM" id="MobiDB-lite"/>
    </source>
</evidence>
<evidence type="ECO:0000256" key="2">
    <source>
        <dbReference type="SAM" id="Phobius"/>
    </source>
</evidence>
<protein>
    <submittedName>
        <fullName evidence="5">Import inner membrane translocase subunit Tim44</fullName>
    </submittedName>
</protein>
<accession>A0A8B6M4F5</accession>
<organism evidence="5 6">
    <name type="scientific">Methylocella tundrae</name>
    <dbReference type="NCBI Taxonomy" id="227605"/>
    <lineage>
        <taxon>Bacteria</taxon>
        <taxon>Pseudomonadati</taxon>
        <taxon>Pseudomonadota</taxon>
        <taxon>Alphaproteobacteria</taxon>
        <taxon>Hyphomicrobiales</taxon>
        <taxon>Beijerinckiaceae</taxon>
        <taxon>Methylocella</taxon>
    </lineage>
</organism>
<feature type="compositionally biased region" description="Polar residues" evidence="1">
    <location>
        <begin position="45"/>
        <end position="62"/>
    </location>
</feature>
<keyword evidence="2" id="KW-0812">Transmembrane</keyword>
<proteinExistence type="predicted"/>
<evidence type="ECO:0000313" key="5">
    <source>
        <dbReference type="EMBL" id="VTZ49676.1"/>
    </source>
</evidence>
<dbReference type="RefSeq" id="WP_174511948.1">
    <property type="nucleotide sequence ID" value="NZ_CABFMQ020000074.1"/>
</dbReference>
<evidence type="ECO:0000256" key="3">
    <source>
        <dbReference type="SAM" id="SignalP"/>
    </source>
</evidence>
<evidence type="ECO:0000313" key="6">
    <source>
        <dbReference type="Proteomes" id="UP000485880"/>
    </source>
</evidence>
<keyword evidence="2" id="KW-1133">Transmembrane helix</keyword>
<dbReference type="InterPro" id="IPR032710">
    <property type="entry name" value="NTF2-like_dom_sf"/>
</dbReference>
<dbReference type="Pfam" id="PF04280">
    <property type="entry name" value="Tim44"/>
    <property type="match status" value="1"/>
</dbReference>